<dbReference type="SUPFAM" id="SSF55874">
    <property type="entry name" value="ATPase domain of HSP90 chaperone/DNA topoisomerase II/histidine kinase"/>
    <property type="match status" value="1"/>
</dbReference>
<dbReference type="InterPro" id="IPR004358">
    <property type="entry name" value="Sig_transdc_His_kin-like_C"/>
</dbReference>
<name>A0A9Q4AYV2_SALAG</name>
<dbReference type="InterPro" id="IPR000014">
    <property type="entry name" value="PAS"/>
</dbReference>
<keyword evidence="13 14" id="KW-0472">Membrane</keyword>
<keyword evidence="17" id="KW-1185">Reference proteome</keyword>
<dbReference type="FunFam" id="3.30.450.20:FF:000018">
    <property type="entry name" value="Sensor histidine kinase DcuS"/>
    <property type="match status" value="1"/>
</dbReference>
<dbReference type="GO" id="GO:0005886">
    <property type="term" value="C:plasma membrane"/>
    <property type="evidence" value="ECO:0007669"/>
    <property type="project" value="UniProtKB-SubCell"/>
</dbReference>
<evidence type="ECO:0000256" key="8">
    <source>
        <dbReference type="ARBA" id="ARBA00022741"/>
    </source>
</evidence>
<dbReference type="InterPro" id="IPR036890">
    <property type="entry name" value="HATPase_C_sf"/>
</dbReference>
<feature type="transmembrane region" description="Helical" evidence="14">
    <location>
        <begin position="12"/>
        <end position="31"/>
    </location>
</feature>
<dbReference type="PRINTS" id="PR00344">
    <property type="entry name" value="BCTRLSENSOR"/>
</dbReference>
<comment type="caution">
    <text evidence="16">The sequence shown here is derived from an EMBL/GenBank/DDBJ whole genome shotgun (WGS) entry which is preliminary data.</text>
</comment>
<dbReference type="Gene3D" id="1.10.287.130">
    <property type="match status" value="1"/>
</dbReference>
<dbReference type="Gene3D" id="3.30.565.10">
    <property type="entry name" value="Histidine kinase-like ATPase, C-terminal domain"/>
    <property type="match status" value="1"/>
</dbReference>
<feature type="domain" description="Histidine kinase" evidence="15">
    <location>
        <begin position="335"/>
        <end position="527"/>
    </location>
</feature>
<evidence type="ECO:0000256" key="9">
    <source>
        <dbReference type="ARBA" id="ARBA00022777"/>
    </source>
</evidence>
<dbReference type="PANTHER" id="PTHR43547:SF10">
    <property type="entry name" value="SENSOR HISTIDINE KINASE DCUS"/>
    <property type="match status" value="1"/>
</dbReference>
<evidence type="ECO:0000256" key="10">
    <source>
        <dbReference type="ARBA" id="ARBA00022840"/>
    </source>
</evidence>
<dbReference type="GO" id="GO:0005524">
    <property type="term" value="F:ATP binding"/>
    <property type="evidence" value="ECO:0007669"/>
    <property type="project" value="UniProtKB-KW"/>
</dbReference>
<evidence type="ECO:0000256" key="13">
    <source>
        <dbReference type="ARBA" id="ARBA00023136"/>
    </source>
</evidence>
<dbReference type="Pfam" id="PF02518">
    <property type="entry name" value="HATPase_c"/>
    <property type="match status" value="1"/>
</dbReference>
<keyword evidence="12" id="KW-0902">Two-component regulatory system</keyword>
<evidence type="ECO:0000259" key="15">
    <source>
        <dbReference type="PROSITE" id="PS50109"/>
    </source>
</evidence>
<evidence type="ECO:0000313" key="16">
    <source>
        <dbReference type="EMBL" id="MCR6095184.1"/>
    </source>
</evidence>
<dbReference type="AlphaFoldDB" id="A0A9Q4AYV2"/>
<dbReference type="EMBL" id="JABXYM010000001">
    <property type="protein sequence ID" value="MCR6095184.1"/>
    <property type="molecule type" value="Genomic_DNA"/>
</dbReference>
<keyword evidence="4" id="KW-1003">Cell membrane</keyword>
<keyword evidence="11 14" id="KW-1133">Transmembrane helix</keyword>
<evidence type="ECO:0000256" key="5">
    <source>
        <dbReference type="ARBA" id="ARBA00022553"/>
    </source>
</evidence>
<dbReference type="EC" id="2.7.13.3" evidence="3"/>
<evidence type="ECO:0000313" key="17">
    <source>
        <dbReference type="Proteomes" id="UP001057753"/>
    </source>
</evidence>
<sequence length="533" mass="59270">MKTQRFKLRTIIIFLVITVVIISLLVTDLLVSRTINDNIMSEQEEQGLTVARIAARADAVVRGLIEDDPSIVQAYTTEIQEASEVMFVVVMDMDGIRYSHPDPELIGKPFQGDDETKALAGQEYSSISQGTLSASLRSFTPVYNEVDQQIGAVAVGISLENVESTLQKSHRNIILGSLVGIFVGIIGAYVIANYIRKILYGLEPSTIAKTFEERNTMLQSVHEGIIAVDRNAKITLINESGQSLFKKAGLEPNPVGMDVQAYLPATGLKRVLETGRAELDAELHINGATFLVNRVPLMVDQTIIGAISTFRDKTELNALAEQLTGVKLYSEALRAQSHEMMNKWHVILGLMRTESYEELKEYILQVVNLRYERTEKLTKNIKDPVLVGFLIGKLSYAKEKNVQLSIECLTEIPSPITEETNHHLITIIGNLIDNAIEALEDKTEKNIVVSLFYENRWLKINVTDSGTGIKQSQFRFLFNKGYSTKGSDRGYGLHLVKSVVDHLEGTIAIESFAGNGTEFIISIPYETEVDETL</sequence>
<dbReference type="InterPro" id="IPR033463">
    <property type="entry name" value="sCache_3"/>
</dbReference>
<keyword evidence="10" id="KW-0067">ATP-binding</keyword>
<keyword evidence="8" id="KW-0547">Nucleotide-binding</keyword>
<keyword evidence="9 16" id="KW-0418">Kinase</keyword>
<organism evidence="16 17">
    <name type="scientific">Salipaludibacillus agaradhaerens</name>
    <name type="common">Bacillus agaradhaerens</name>
    <dbReference type="NCBI Taxonomy" id="76935"/>
    <lineage>
        <taxon>Bacteria</taxon>
        <taxon>Bacillati</taxon>
        <taxon>Bacillota</taxon>
        <taxon>Bacilli</taxon>
        <taxon>Bacillales</taxon>
        <taxon>Bacillaceae</taxon>
    </lineage>
</organism>
<dbReference type="SMART" id="SM00091">
    <property type="entry name" value="PAS"/>
    <property type="match status" value="1"/>
</dbReference>
<feature type="transmembrane region" description="Helical" evidence="14">
    <location>
        <begin position="173"/>
        <end position="192"/>
    </location>
</feature>
<dbReference type="RefSeq" id="WP_257819869.1">
    <property type="nucleotide sequence ID" value="NZ_JABXYM010000001.1"/>
</dbReference>
<dbReference type="SMART" id="SM00387">
    <property type="entry name" value="HATPase_c"/>
    <property type="match status" value="1"/>
</dbReference>
<comment type="catalytic activity">
    <reaction evidence="1">
        <text>ATP + protein L-histidine = ADP + protein N-phospho-L-histidine.</text>
        <dbReference type="EC" id="2.7.13.3"/>
    </reaction>
</comment>
<keyword evidence="7 14" id="KW-0812">Transmembrane</keyword>
<dbReference type="PROSITE" id="PS50109">
    <property type="entry name" value="HIS_KIN"/>
    <property type="match status" value="1"/>
</dbReference>
<evidence type="ECO:0000256" key="3">
    <source>
        <dbReference type="ARBA" id="ARBA00012438"/>
    </source>
</evidence>
<dbReference type="NCBIfam" id="NF008298">
    <property type="entry name" value="PRK11086.1"/>
    <property type="match status" value="1"/>
</dbReference>
<dbReference type="GO" id="GO:0000155">
    <property type="term" value="F:phosphorelay sensor kinase activity"/>
    <property type="evidence" value="ECO:0007669"/>
    <property type="project" value="TreeGrafter"/>
</dbReference>
<evidence type="ECO:0000256" key="14">
    <source>
        <dbReference type="SAM" id="Phobius"/>
    </source>
</evidence>
<dbReference type="InterPro" id="IPR029151">
    <property type="entry name" value="Sensor-like_sf"/>
</dbReference>
<comment type="subcellular location">
    <subcellularLocation>
        <location evidence="2">Cell membrane</location>
        <topology evidence="2">Multi-pass membrane protein</topology>
    </subcellularLocation>
</comment>
<dbReference type="InterPro" id="IPR005467">
    <property type="entry name" value="His_kinase_dom"/>
</dbReference>
<evidence type="ECO:0000256" key="1">
    <source>
        <dbReference type="ARBA" id="ARBA00000085"/>
    </source>
</evidence>
<proteinExistence type="predicted"/>
<dbReference type="Gene3D" id="3.30.450.20">
    <property type="entry name" value="PAS domain"/>
    <property type="match status" value="2"/>
</dbReference>
<keyword evidence="6 16" id="KW-0808">Transferase</keyword>
<dbReference type="InterPro" id="IPR003594">
    <property type="entry name" value="HATPase_dom"/>
</dbReference>
<keyword evidence="5" id="KW-0597">Phosphoprotein</keyword>
<evidence type="ECO:0000256" key="7">
    <source>
        <dbReference type="ARBA" id="ARBA00022692"/>
    </source>
</evidence>
<dbReference type="SUPFAM" id="SSF103190">
    <property type="entry name" value="Sensory domain-like"/>
    <property type="match status" value="1"/>
</dbReference>
<dbReference type="Pfam" id="PF17203">
    <property type="entry name" value="sCache_3_2"/>
    <property type="match status" value="1"/>
</dbReference>
<evidence type="ECO:0000256" key="2">
    <source>
        <dbReference type="ARBA" id="ARBA00004651"/>
    </source>
</evidence>
<evidence type="ECO:0000256" key="6">
    <source>
        <dbReference type="ARBA" id="ARBA00022679"/>
    </source>
</evidence>
<accession>A0A9Q4AYV2</accession>
<dbReference type="PANTHER" id="PTHR43547">
    <property type="entry name" value="TWO-COMPONENT HISTIDINE KINASE"/>
    <property type="match status" value="1"/>
</dbReference>
<evidence type="ECO:0000256" key="12">
    <source>
        <dbReference type="ARBA" id="ARBA00023012"/>
    </source>
</evidence>
<reference evidence="16" key="1">
    <citation type="submission" date="2020-06" db="EMBL/GenBank/DDBJ databases">
        <title>Insight into the genomes of haloalkaliphilic bacilli from Kenyan soda lakes.</title>
        <authorList>
            <person name="Mwirichia R."/>
            <person name="Villamizar G.C."/>
            <person name="Poehlein A."/>
            <person name="Mugweru J."/>
            <person name="Kipnyargis A."/>
            <person name="Kiplimo D."/>
            <person name="Orwa P."/>
            <person name="Daniel R."/>
        </authorList>
    </citation>
    <scope>NUCLEOTIDE SEQUENCE</scope>
    <source>
        <strain evidence="16">B1096_S55</strain>
    </source>
</reference>
<dbReference type="Proteomes" id="UP001057753">
    <property type="component" value="Unassembled WGS sequence"/>
</dbReference>
<protein>
    <recommendedName>
        <fullName evidence="3">histidine kinase</fullName>
        <ecNumber evidence="3">2.7.13.3</ecNumber>
    </recommendedName>
</protein>
<gene>
    <name evidence="16" type="primary">dcuS</name>
    <name evidence="16" type="ORF">HXA33_01300</name>
</gene>
<evidence type="ECO:0000256" key="11">
    <source>
        <dbReference type="ARBA" id="ARBA00022989"/>
    </source>
</evidence>
<evidence type="ECO:0000256" key="4">
    <source>
        <dbReference type="ARBA" id="ARBA00022475"/>
    </source>
</evidence>